<keyword evidence="2" id="KW-0939">Gibberellin signaling pathway</keyword>
<evidence type="ECO:0000313" key="4">
    <source>
        <dbReference type="Proteomes" id="UP001345219"/>
    </source>
</evidence>
<dbReference type="Proteomes" id="UP001345219">
    <property type="component" value="Chromosome 2"/>
</dbReference>
<evidence type="ECO:0000256" key="1">
    <source>
        <dbReference type="ARBA" id="ARBA00010582"/>
    </source>
</evidence>
<dbReference type="Pfam" id="PF02704">
    <property type="entry name" value="GASA"/>
    <property type="match status" value="1"/>
</dbReference>
<keyword evidence="4" id="KW-1185">Reference proteome</keyword>
<comment type="similarity">
    <text evidence="1">Belongs to the GASA family.</text>
</comment>
<dbReference type="GO" id="GO:0009740">
    <property type="term" value="P:gibberellic acid mediated signaling pathway"/>
    <property type="evidence" value="ECO:0007669"/>
    <property type="project" value="UniProtKB-KW"/>
</dbReference>
<comment type="caution">
    <text evidence="3">The sequence shown here is derived from an EMBL/GenBank/DDBJ whole genome shotgun (WGS) entry which is preliminary data.</text>
</comment>
<organism evidence="3 4">
    <name type="scientific">Trapa incisa</name>
    <dbReference type="NCBI Taxonomy" id="236973"/>
    <lineage>
        <taxon>Eukaryota</taxon>
        <taxon>Viridiplantae</taxon>
        <taxon>Streptophyta</taxon>
        <taxon>Embryophyta</taxon>
        <taxon>Tracheophyta</taxon>
        <taxon>Spermatophyta</taxon>
        <taxon>Magnoliopsida</taxon>
        <taxon>eudicotyledons</taxon>
        <taxon>Gunneridae</taxon>
        <taxon>Pentapetalae</taxon>
        <taxon>rosids</taxon>
        <taxon>malvids</taxon>
        <taxon>Myrtales</taxon>
        <taxon>Lythraceae</taxon>
        <taxon>Trapa</taxon>
    </lineage>
</organism>
<name>A0AAN7JV33_9MYRT</name>
<dbReference type="PANTHER" id="PTHR23201:SF12">
    <property type="entry name" value="OS05G0432200 PROTEIN"/>
    <property type="match status" value="1"/>
</dbReference>
<dbReference type="InterPro" id="IPR003854">
    <property type="entry name" value="GASA"/>
</dbReference>
<protein>
    <submittedName>
        <fullName evidence="3">Uncharacterized protein</fullName>
    </submittedName>
</protein>
<sequence>MEVLPGSHLMVEAEEIDCNSKCQHRCSKAGRQKTCLRACNTCCRRCICVPLSTFGNEDVGHCYANMTTHGGRHRCP</sequence>
<evidence type="ECO:0000256" key="2">
    <source>
        <dbReference type="ARBA" id="ARBA00022941"/>
    </source>
</evidence>
<proteinExistence type="inferred from homology"/>
<dbReference type="AlphaFoldDB" id="A0AAN7JV33"/>
<gene>
    <name evidence="3" type="ORF">SAY87_001966</name>
</gene>
<dbReference type="EMBL" id="JAXIOK010000015">
    <property type="protein sequence ID" value="KAK4753862.1"/>
    <property type="molecule type" value="Genomic_DNA"/>
</dbReference>
<accession>A0AAN7JV33</accession>
<dbReference type="PANTHER" id="PTHR23201">
    <property type="entry name" value="EXTENSIN, PROLINE-RICH PROTEIN"/>
    <property type="match status" value="1"/>
</dbReference>
<evidence type="ECO:0000313" key="3">
    <source>
        <dbReference type="EMBL" id="KAK4753862.1"/>
    </source>
</evidence>
<reference evidence="3 4" key="1">
    <citation type="journal article" date="2023" name="Hortic Res">
        <title>Pangenome of water caltrop reveals structural variations and asymmetric subgenome divergence after allopolyploidization.</title>
        <authorList>
            <person name="Zhang X."/>
            <person name="Chen Y."/>
            <person name="Wang L."/>
            <person name="Yuan Y."/>
            <person name="Fang M."/>
            <person name="Shi L."/>
            <person name="Lu R."/>
            <person name="Comes H.P."/>
            <person name="Ma Y."/>
            <person name="Chen Y."/>
            <person name="Huang G."/>
            <person name="Zhou Y."/>
            <person name="Zheng Z."/>
            <person name="Qiu Y."/>
        </authorList>
    </citation>
    <scope>NUCLEOTIDE SEQUENCE [LARGE SCALE GENOMIC DNA]</scope>
    <source>
        <tissue evidence="3">Roots</tissue>
    </source>
</reference>